<keyword evidence="1" id="KW-0233">DNA recombination</keyword>
<feature type="domain" description="Tyr recombinase" evidence="2">
    <location>
        <begin position="157"/>
        <end position="276"/>
    </location>
</feature>
<evidence type="ECO:0000259" key="2">
    <source>
        <dbReference type="Pfam" id="PF00589"/>
    </source>
</evidence>
<comment type="caution">
    <text evidence="3">The sequence shown here is derived from an EMBL/GenBank/DDBJ whole genome shotgun (WGS) entry which is preliminary data.</text>
</comment>
<dbReference type="EMBL" id="JAPQES010000014">
    <property type="protein sequence ID" value="MCY6372801.1"/>
    <property type="molecule type" value="Genomic_DNA"/>
</dbReference>
<dbReference type="RefSeq" id="WP_268051864.1">
    <property type="nucleotide sequence ID" value="NZ_JAPQES010000014.1"/>
</dbReference>
<dbReference type="Proteomes" id="UP001079657">
    <property type="component" value="Unassembled WGS sequence"/>
</dbReference>
<proteinExistence type="predicted"/>
<name>A0ABT4CUR4_9CLOT</name>
<dbReference type="InterPro" id="IPR002104">
    <property type="entry name" value="Integrase_catalytic"/>
</dbReference>
<protein>
    <submittedName>
        <fullName evidence="3">Tyrosine-type recombinase/integrase</fullName>
    </submittedName>
</protein>
<dbReference type="InterPro" id="IPR011010">
    <property type="entry name" value="DNA_brk_join_enz"/>
</dbReference>
<gene>
    <name evidence="3" type="ORF">OXH55_19625</name>
</gene>
<organism evidence="3 4">
    <name type="scientific">Clostridium ganghwense</name>
    <dbReference type="NCBI Taxonomy" id="312089"/>
    <lineage>
        <taxon>Bacteria</taxon>
        <taxon>Bacillati</taxon>
        <taxon>Bacillota</taxon>
        <taxon>Clostridia</taxon>
        <taxon>Eubacteriales</taxon>
        <taxon>Clostridiaceae</taxon>
        <taxon>Clostridium</taxon>
    </lineage>
</organism>
<accession>A0ABT4CUR4</accession>
<evidence type="ECO:0000256" key="1">
    <source>
        <dbReference type="ARBA" id="ARBA00023172"/>
    </source>
</evidence>
<evidence type="ECO:0000313" key="4">
    <source>
        <dbReference type="Proteomes" id="UP001079657"/>
    </source>
</evidence>
<evidence type="ECO:0000313" key="3">
    <source>
        <dbReference type="EMBL" id="MCY6372801.1"/>
    </source>
</evidence>
<dbReference type="SUPFAM" id="SSF56349">
    <property type="entry name" value="DNA breaking-rejoining enzymes"/>
    <property type="match status" value="1"/>
</dbReference>
<sequence>MAHNLNQQFKNSIFQCLCFGQSKRSLVKQGISQGWRIFSGGGKKKGGERKILEDHAKNFSNWCKEYRPDVRNLVDVTPQVTKAFLEHKANTCCYATLDRYMRRFSKLERVVKHAKNLNICYVDYVKPPIPAVALRKNQEMFEVKRSIPMEKIHLDAVFNNTEDCHSRRAVKFAELFGLRVAETVGTTKGQIDFKNDTIEIIGKHNKHRILAIQTKAQKNFLRNLAAEKEVGDLLIPIKANSVNNWLHRNLLKQNIHVYAEHKTGVHSIRKMTAQRFWDAFRGKHTLSDAKSHLGWNTEQYNAIKSGNLAGFTSGQIKAINDYFEPHTWKETRAATSVFLGHGEVRDDVIDAYVKNAW</sequence>
<dbReference type="Pfam" id="PF00589">
    <property type="entry name" value="Phage_integrase"/>
    <property type="match status" value="1"/>
</dbReference>
<dbReference type="InterPro" id="IPR013762">
    <property type="entry name" value="Integrase-like_cat_sf"/>
</dbReference>
<keyword evidence="4" id="KW-1185">Reference proteome</keyword>
<reference evidence="3" key="1">
    <citation type="submission" date="2022-12" db="EMBL/GenBank/DDBJ databases">
        <authorList>
            <person name="Wang J."/>
        </authorList>
    </citation>
    <scope>NUCLEOTIDE SEQUENCE</scope>
    <source>
        <strain evidence="3">HY-42-06</strain>
    </source>
</reference>
<dbReference type="Gene3D" id="1.10.443.10">
    <property type="entry name" value="Intergrase catalytic core"/>
    <property type="match status" value="1"/>
</dbReference>